<keyword evidence="2" id="KW-1185">Reference proteome</keyword>
<organism evidence="1 2">
    <name type="scientific">Hyalomma asiaticum</name>
    <name type="common">Tick</name>
    <dbReference type="NCBI Taxonomy" id="266040"/>
    <lineage>
        <taxon>Eukaryota</taxon>
        <taxon>Metazoa</taxon>
        <taxon>Ecdysozoa</taxon>
        <taxon>Arthropoda</taxon>
        <taxon>Chelicerata</taxon>
        <taxon>Arachnida</taxon>
        <taxon>Acari</taxon>
        <taxon>Parasitiformes</taxon>
        <taxon>Ixodida</taxon>
        <taxon>Ixodoidea</taxon>
        <taxon>Ixodidae</taxon>
        <taxon>Hyalomminae</taxon>
        <taxon>Hyalomma</taxon>
    </lineage>
</organism>
<gene>
    <name evidence="1" type="ORF">HPB50_005788</name>
</gene>
<dbReference type="Proteomes" id="UP000821845">
    <property type="component" value="Chromosome 2"/>
</dbReference>
<evidence type="ECO:0000313" key="1">
    <source>
        <dbReference type="EMBL" id="KAH6937971.1"/>
    </source>
</evidence>
<protein>
    <submittedName>
        <fullName evidence="1">Uncharacterized protein</fullName>
    </submittedName>
</protein>
<proteinExistence type="predicted"/>
<reference evidence="1" key="1">
    <citation type="submission" date="2020-05" db="EMBL/GenBank/DDBJ databases">
        <title>Large-scale comparative analyses of tick genomes elucidate their genetic diversity and vector capacities.</title>
        <authorList>
            <person name="Jia N."/>
            <person name="Wang J."/>
            <person name="Shi W."/>
            <person name="Du L."/>
            <person name="Sun Y."/>
            <person name="Zhan W."/>
            <person name="Jiang J."/>
            <person name="Wang Q."/>
            <person name="Zhang B."/>
            <person name="Ji P."/>
            <person name="Sakyi L.B."/>
            <person name="Cui X."/>
            <person name="Yuan T."/>
            <person name="Jiang B."/>
            <person name="Yang W."/>
            <person name="Lam T.T.-Y."/>
            <person name="Chang Q."/>
            <person name="Ding S."/>
            <person name="Wang X."/>
            <person name="Zhu J."/>
            <person name="Ruan X."/>
            <person name="Zhao L."/>
            <person name="Wei J."/>
            <person name="Que T."/>
            <person name="Du C."/>
            <person name="Cheng J."/>
            <person name="Dai P."/>
            <person name="Han X."/>
            <person name="Huang E."/>
            <person name="Gao Y."/>
            <person name="Liu J."/>
            <person name="Shao H."/>
            <person name="Ye R."/>
            <person name="Li L."/>
            <person name="Wei W."/>
            <person name="Wang X."/>
            <person name="Wang C."/>
            <person name="Yang T."/>
            <person name="Huo Q."/>
            <person name="Li W."/>
            <person name="Guo W."/>
            <person name="Chen H."/>
            <person name="Zhou L."/>
            <person name="Ni X."/>
            <person name="Tian J."/>
            <person name="Zhou Y."/>
            <person name="Sheng Y."/>
            <person name="Liu T."/>
            <person name="Pan Y."/>
            <person name="Xia L."/>
            <person name="Li J."/>
            <person name="Zhao F."/>
            <person name="Cao W."/>
        </authorList>
    </citation>
    <scope>NUCLEOTIDE SEQUENCE</scope>
    <source>
        <strain evidence="1">Hyas-2018</strain>
    </source>
</reference>
<accession>A0ACB7SVK0</accession>
<sequence length="240" mass="26699">MTSMGAPKQAEDLEGGKCSEVHRQKLARLLHRRQPKRETFKAVHNISSRDLSDNISLLSQGLNFAIAPRRVPKRDIIAEVEEKLRHFQDTTGVNLARSRIVSVLANAKSPSTTLDAGERAAPKDLKSDNSIIILSAGKGKGTVALDRREYEQKIRQDGNNDGSECSAFAEERRAAGGNPLRGRSRQRVPAGKKPRAKNNPAIGPGEATRTLHQQRRHGLTTRVGRHLRRLRGSKRHRLKR</sequence>
<evidence type="ECO:0000313" key="2">
    <source>
        <dbReference type="Proteomes" id="UP000821845"/>
    </source>
</evidence>
<name>A0ACB7SVK0_HYAAI</name>
<comment type="caution">
    <text evidence="1">The sequence shown here is derived from an EMBL/GenBank/DDBJ whole genome shotgun (WGS) entry which is preliminary data.</text>
</comment>
<dbReference type="EMBL" id="CM023482">
    <property type="protein sequence ID" value="KAH6937971.1"/>
    <property type="molecule type" value="Genomic_DNA"/>
</dbReference>